<feature type="compositionally biased region" description="Basic and acidic residues" evidence="1">
    <location>
        <begin position="1"/>
        <end position="20"/>
    </location>
</feature>
<dbReference type="Proteomes" id="UP001221757">
    <property type="component" value="Unassembled WGS sequence"/>
</dbReference>
<evidence type="ECO:0008006" key="4">
    <source>
        <dbReference type="Google" id="ProtNLM"/>
    </source>
</evidence>
<organism evidence="2 3">
    <name type="scientific">Mycena rosella</name>
    <name type="common">Pink bonnet</name>
    <name type="synonym">Agaricus rosellus</name>
    <dbReference type="NCBI Taxonomy" id="1033263"/>
    <lineage>
        <taxon>Eukaryota</taxon>
        <taxon>Fungi</taxon>
        <taxon>Dikarya</taxon>
        <taxon>Basidiomycota</taxon>
        <taxon>Agaricomycotina</taxon>
        <taxon>Agaricomycetes</taxon>
        <taxon>Agaricomycetidae</taxon>
        <taxon>Agaricales</taxon>
        <taxon>Marasmiineae</taxon>
        <taxon>Mycenaceae</taxon>
        <taxon>Mycena</taxon>
    </lineage>
</organism>
<sequence length="246" mass="27638">MDGSRQHEPASGAARHDLETSHAQSPTDDGTEQASAVTMEAVPCISLSDLSDEQLRGTFFTHAHDFGVSGGTFQSIKNMHIHHAVRAEPPDFRVIPLGDLDLRHEIGLNYDTGIVDRRQIRGPMRRMHCARIHGSESTMTVAIYEGNKAEENWREAISKHSNLRHPNIIQLFGISRTSKIHAAIFHDELIPARQMAEKYDVSPIYTVYFRYFLGSRSEAVRNYVKSVSGDYPGVRACTLWIRPSRG</sequence>
<name>A0AAD7BVF8_MYCRO</name>
<reference evidence="2" key="1">
    <citation type="submission" date="2023-03" db="EMBL/GenBank/DDBJ databases">
        <title>Massive genome expansion in bonnet fungi (Mycena s.s.) driven by repeated elements and novel gene families across ecological guilds.</title>
        <authorList>
            <consortium name="Lawrence Berkeley National Laboratory"/>
            <person name="Harder C.B."/>
            <person name="Miyauchi S."/>
            <person name="Viragh M."/>
            <person name="Kuo A."/>
            <person name="Thoen E."/>
            <person name="Andreopoulos B."/>
            <person name="Lu D."/>
            <person name="Skrede I."/>
            <person name="Drula E."/>
            <person name="Henrissat B."/>
            <person name="Morin E."/>
            <person name="Kohler A."/>
            <person name="Barry K."/>
            <person name="LaButti K."/>
            <person name="Morin E."/>
            <person name="Salamov A."/>
            <person name="Lipzen A."/>
            <person name="Mereny Z."/>
            <person name="Hegedus B."/>
            <person name="Baldrian P."/>
            <person name="Stursova M."/>
            <person name="Weitz H."/>
            <person name="Taylor A."/>
            <person name="Grigoriev I.V."/>
            <person name="Nagy L.G."/>
            <person name="Martin F."/>
            <person name="Kauserud H."/>
        </authorList>
    </citation>
    <scope>NUCLEOTIDE SEQUENCE</scope>
    <source>
        <strain evidence="2">CBHHK067</strain>
    </source>
</reference>
<evidence type="ECO:0000313" key="3">
    <source>
        <dbReference type="Proteomes" id="UP001221757"/>
    </source>
</evidence>
<feature type="non-terminal residue" evidence="2">
    <location>
        <position position="246"/>
    </location>
</feature>
<gene>
    <name evidence="2" type="ORF">B0H17DRAFT_1339772</name>
</gene>
<protein>
    <recommendedName>
        <fullName evidence="4">Protein kinase domain-containing protein</fullName>
    </recommendedName>
</protein>
<evidence type="ECO:0000313" key="2">
    <source>
        <dbReference type="EMBL" id="KAJ7632013.1"/>
    </source>
</evidence>
<feature type="compositionally biased region" description="Polar residues" evidence="1">
    <location>
        <begin position="21"/>
        <end position="35"/>
    </location>
</feature>
<accession>A0AAD7BVF8</accession>
<keyword evidence="3" id="KW-1185">Reference proteome</keyword>
<comment type="caution">
    <text evidence="2">The sequence shown here is derived from an EMBL/GenBank/DDBJ whole genome shotgun (WGS) entry which is preliminary data.</text>
</comment>
<proteinExistence type="predicted"/>
<dbReference type="AlphaFoldDB" id="A0AAD7BVF8"/>
<feature type="region of interest" description="Disordered" evidence="1">
    <location>
        <begin position="1"/>
        <end position="35"/>
    </location>
</feature>
<dbReference type="EMBL" id="JARKIE010000499">
    <property type="protein sequence ID" value="KAJ7632013.1"/>
    <property type="molecule type" value="Genomic_DNA"/>
</dbReference>
<evidence type="ECO:0000256" key="1">
    <source>
        <dbReference type="SAM" id="MobiDB-lite"/>
    </source>
</evidence>